<dbReference type="InterPro" id="IPR029058">
    <property type="entry name" value="AB_hydrolase_fold"/>
</dbReference>
<name>A0A858R5R3_9PROT</name>
<organism evidence="2 3">
    <name type="scientific">Aerophototrophica crusticola</name>
    <dbReference type="NCBI Taxonomy" id="1709002"/>
    <lineage>
        <taxon>Bacteria</taxon>
        <taxon>Pseudomonadati</taxon>
        <taxon>Pseudomonadota</taxon>
        <taxon>Alphaproteobacteria</taxon>
        <taxon>Rhodospirillales</taxon>
        <taxon>Rhodospirillaceae</taxon>
        <taxon>Aerophototrophica</taxon>
    </lineage>
</organism>
<proteinExistence type="predicted"/>
<dbReference type="SUPFAM" id="SSF53474">
    <property type="entry name" value="alpha/beta-Hydrolases"/>
    <property type="match status" value="1"/>
</dbReference>
<dbReference type="PANTHER" id="PTHR43798:SF29">
    <property type="entry name" value="AB HYDROLASE-1 DOMAIN-CONTAINING PROTEIN"/>
    <property type="match status" value="1"/>
</dbReference>
<evidence type="ECO:0000313" key="3">
    <source>
        <dbReference type="Proteomes" id="UP000501891"/>
    </source>
</evidence>
<evidence type="ECO:0000259" key="1">
    <source>
        <dbReference type="Pfam" id="PF12697"/>
    </source>
</evidence>
<dbReference type="KEGG" id="acru:HHL28_05585"/>
<dbReference type="Proteomes" id="UP000501891">
    <property type="component" value="Chromosome"/>
</dbReference>
<sequence>MSAQYRNARLPLVLLPGLLCDARLWNHQASHLSDMADISVPDMTGADSMVALAGQVLAHMPDRFALAGLSMGGYLAFEILRQAPGRVSRLCLLDTTARPDTAEQRARREGLIRLAEGGKFASIPGLLLPNLIHPDRLRDESLAGTITAMALDIGVEAFCRQQRAIMDRPDSRPGLPSIQVPTLCIVGREDAITPPDRAEEMAAGIPGARVAVVERCGHLSTLEQPEAVTALMREWLAQP</sequence>
<dbReference type="Pfam" id="PF12697">
    <property type="entry name" value="Abhydrolase_6"/>
    <property type="match status" value="1"/>
</dbReference>
<feature type="domain" description="AB hydrolase-1" evidence="1">
    <location>
        <begin position="12"/>
        <end position="230"/>
    </location>
</feature>
<reference evidence="2" key="1">
    <citation type="submission" date="2020-04" db="EMBL/GenBank/DDBJ databases">
        <title>A desert anoxygenic phototrophic bacterium fixes CO2 using RubisCO under aerobic conditions.</title>
        <authorList>
            <person name="Tang K."/>
        </authorList>
    </citation>
    <scope>NUCLEOTIDE SEQUENCE [LARGE SCALE GENOMIC DNA]</scope>
    <source>
        <strain evidence="2">MIMtkB3</strain>
    </source>
</reference>
<dbReference type="InterPro" id="IPR050266">
    <property type="entry name" value="AB_hydrolase_sf"/>
</dbReference>
<dbReference type="InterPro" id="IPR000073">
    <property type="entry name" value="AB_hydrolase_1"/>
</dbReference>
<gene>
    <name evidence="2" type="ORF">HHL28_05585</name>
</gene>
<dbReference type="PRINTS" id="PR00111">
    <property type="entry name" value="ABHYDROLASE"/>
</dbReference>
<dbReference type="Gene3D" id="3.40.50.1820">
    <property type="entry name" value="alpha/beta hydrolase"/>
    <property type="match status" value="1"/>
</dbReference>
<keyword evidence="3" id="KW-1185">Reference proteome</keyword>
<dbReference type="EMBL" id="CP051775">
    <property type="protein sequence ID" value="QJE72642.1"/>
    <property type="molecule type" value="Genomic_DNA"/>
</dbReference>
<dbReference type="GO" id="GO:0016787">
    <property type="term" value="F:hydrolase activity"/>
    <property type="evidence" value="ECO:0007669"/>
    <property type="project" value="UniProtKB-KW"/>
</dbReference>
<accession>A0A858R5R3</accession>
<dbReference type="AlphaFoldDB" id="A0A858R5R3"/>
<protein>
    <submittedName>
        <fullName evidence="2">Alpha/beta fold hydrolase</fullName>
    </submittedName>
</protein>
<keyword evidence="2" id="KW-0378">Hydrolase</keyword>
<dbReference type="PANTHER" id="PTHR43798">
    <property type="entry name" value="MONOACYLGLYCEROL LIPASE"/>
    <property type="match status" value="1"/>
</dbReference>
<evidence type="ECO:0000313" key="2">
    <source>
        <dbReference type="EMBL" id="QJE72642.1"/>
    </source>
</evidence>